<keyword evidence="1 3" id="KW-0436">Ligase</keyword>
<evidence type="ECO:0000313" key="5">
    <source>
        <dbReference type="Proteomes" id="UP000641588"/>
    </source>
</evidence>
<comment type="catalytic activity">
    <reaction evidence="3">
        <text>cytidine(34) in elongator tRNA(Met) + acetate + ATP = N(4)-acetylcytidine(34) in elongator tRNA(Met) + AMP + diphosphate</text>
        <dbReference type="Rhea" id="RHEA:58144"/>
        <dbReference type="Rhea" id="RHEA-COMP:10693"/>
        <dbReference type="Rhea" id="RHEA-COMP:10694"/>
        <dbReference type="ChEBI" id="CHEBI:30089"/>
        <dbReference type="ChEBI" id="CHEBI:30616"/>
        <dbReference type="ChEBI" id="CHEBI:33019"/>
        <dbReference type="ChEBI" id="CHEBI:74900"/>
        <dbReference type="ChEBI" id="CHEBI:82748"/>
        <dbReference type="ChEBI" id="CHEBI:456215"/>
    </reaction>
</comment>
<sequence length="412" mass="45886">MKTVGLIVEYNPLHNGHYYHFQQSKKSSGADAVIAVMSGHFLQRGEPAMVGKWARTEMALRMGVDLVIELPIAYSTQPAEWFAYGAVSALDATGVVDSLCFGSESGDIRSLHTIAAAMHEESTAFHTLLQHELKAGLSYPAAYGRAVASYLPGIDATELAKPNNTLGLHYLIALRRLQSRIEPLTIIRQKAEYNQQDITDAAIASATALRHMLFEKKALAEIASFVPEGTMNVLRHEWEAGRAPMSWEHYAKPLLLQLLHHSPAQLSMFHEVTEGLEYRIKQALPQLSGPTDLVEKLITLLKTKRYTRTKLQRMLLRILLNHSKEQLSPSVLGQGVPYLRILGFSNKGQELLKRMKTTARVPIVTKVSALSNPSPLLELDIQATSIYALGYASASNQDFFRDYYEPPVRIEP</sequence>
<feature type="binding site" evidence="3">
    <location>
        <position position="188"/>
    </location>
    <ligand>
        <name>ATP</name>
        <dbReference type="ChEBI" id="CHEBI:30616"/>
    </ligand>
</feature>
<accession>A0A972GML9</accession>
<reference evidence="4" key="1">
    <citation type="submission" date="2019-10" db="EMBL/GenBank/DDBJ databases">
        <title>Description of Paenibacillus glebae sp. nov.</title>
        <authorList>
            <person name="Carlier A."/>
            <person name="Qi S."/>
        </authorList>
    </citation>
    <scope>NUCLEOTIDE SEQUENCE</scope>
    <source>
        <strain evidence="4">LMG 31456</strain>
    </source>
</reference>
<dbReference type="InterPro" id="IPR014729">
    <property type="entry name" value="Rossmann-like_a/b/a_fold"/>
</dbReference>
<dbReference type="EMBL" id="WHOD01000045">
    <property type="protein sequence ID" value="NOU93477.1"/>
    <property type="molecule type" value="Genomic_DNA"/>
</dbReference>
<keyword evidence="3" id="KW-0067">ATP-binding</keyword>
<feature type="binding site" evidence="3">
    <location>
        <position position="102"/>
    </location>
    <ligand>
        <name>ATP</name>
        <dbReference type="ChEBI" id="CHEBI:30616"/>
    </ligand>
</feature>
<dbReference type="Pfam" id="PF05636">
    <property type="entry name" value="HIGH_NTase1"/>
    <property type="match status" value="1"/>
</dbReference>
<dbReference type="GO" id="GO:0000049">
    <property type="term" value="F:tRNA binding"/>
    <property type="evidence" value="ECO:0007669"/>
    <property type="project" value="UniProtKB-KW"/>
</dbReference>
<organism evidence="4 5">
    <name type="scientific">Paenibacillus foliorum</name>
    <dbReference type="NCBI Taxonomy" id="2654974"/>
    <lineage>
        <taxon>Bacteria</taxon>
        <taxon>Bacillati</taxon>
        <taxon>Bacillota</taxon>
        <taxon>Bacilli</taxon>
        <taxon>Bacillales</taxon>
        <taxon>Paenibacillaceae</taxon>
        <taxon>Paenibacillus</taxon>
    </lineage>
</organism>
<dbReference type="SUPFAM" id="SSF52374">
    <property type="entry name" value="Nucleotidylyl transferase"/>
    <property type="match status" value="1"/>
</dbReference>
<evidence type="ECO:0000256" key="2">
    <source>
        <dbReference type="ARBA" id="ARBA00022694"/>
    </source>
</evidence>
<keyword evidence="2 3" id="KW-0819">tRNA processing</keyword>
<dbReference type="PANTHER" id="PTHR37825">
    <property type="entry name" value="TRNA(MET) CYTIDINE ACETATE LIGASE"/>
    <property type="match status" value="1"/>
</dbReference>
<dbReference type="HAMAP" id="MF_01539">
    <property type="entry name" value="TmcAL"/>
    <property type="match status" value="1"/>
</dbReference>
<dbReference type="Gene3D" id="3.40.50.620">
    <property type="entry name" value="HUPs"/>
    <property type="match status" value="1"/>
</dbReference>
<dbReference type="GO" id="GO:0005524">
    <property type="term" value="F:ATP binding"/>
    <property type="evidence" value="ECO:0007669"/>
    <property type="project" value="UniProtKB-KW"/>
</dbReference>
<comment type="function">
    <text evidence="3">Catalyzes the formation of N(4)-acetylcytidine (ac(4)C) at the wobble position of elongator tRNA(Met), using acetate and ATP as substrates. First activates an acetate ion to form acetyladenylate (Ac-AMP) and then transfers the acetyl group to tRNA to form ac(4)C34.</text>
</comment>
<protein>
    <recommendedName>
        <fullName evidence="3">tRNA(Met) cytidine acetate ligase</fullName>
        <ecNumber evidence="3">6.3.4.-</ecNumber>
    </recommendedName>
</protein>
<comment type="caution">
    <text evidence="3">Lacks conserved residue(s) required for the propagation of feature annotation.</text>
</comment>
<keyword evidence="5" id="KW-1185">Reference proteome</keyword>
<evidence type="ECO:0000313" key="4">
    <source>
        <dbReference type="EMBL" id="NOU93477.1"/>
    </source>
</evidence>
<keyword evidence="3" id="KW-0547">Nucleotide-binding</keyword>
<comment type="caution">
    <text evidence="4">The sequence shown here is derived from an EMBL/GenBank/DDBJ whole genome shotgun (WGS) entry which is preliminary data.</text>
</comment>
<dbReference type="NCBIfam" id="NF010191">
    <property type="entry name" value="PRK13670.1"/>
    <property type="match status" value="1"/>
</dbReference>
<dbReference type="PANTHER" id="PTHR37825:SF1">
    <property type="entry name" value="TRNA(MET) CYTIDINE ACETATE LIGASE"/>
    <property type="match status" value="1"/>
</dbReference>
<proteinExistence type="inferred from homology"/>
<dbReference type="GO" id="GO:0006400">
    <property type="term" value="P:tRNA modification"/>
    <property type="evidence" value="ECO:0007669"/>
    <property type="project" value="UniProtKB-UniRule"/>
</dbReference>
<feature type="binding site" evidence="3">
    <location>
        <position position="163"/>
    </location>
    <ligand>
        <name>ATP</name>
        <dbReference type="ChEBI" id="CHEBI:30616"/>
    </ligand>
</feature>
<comment type="similarity">
    <text evidence="3">Belongs to the TmcAL family.</text>
</comment>
<dbReference type="Proteomes" id="UP000641588">
    <property type="component" value="Unassembled WGS sequence"/>
</dbReference>
<dbReference type="RefSeq" id="WP_171651662.1">
    <property type="nucleotide sequence ID" value="NZ_WHOD01000045.1"/>
</dbReference>
<dbReference type="AlphaFoldDB" id="A0A972GML9"/>
<dbReference type="GO" id="GO:0016879">
    <property type="term" value="F:ligase activity, forming carbon-nitrogen bonds"/>
    <property type="evidence" value="ECO:0007669"/>
    <property type="project" value="UniProtKB-UniRule"/>
</dbReference>
<keyword evidence="3" id="KW-0820">tRNA-binding</keyword>
<dbReference type="GO" id="GO:0005737">
    <property type="term" value="C:cytoplasm"/>
    <property type="evidence" value="ECO:0007669"/>
    <property type="project" value="UniProtKB-SubCell"/>
</dbReference>
<feature type="binding site" evidence="3">
    <location>
        <begin position="7"/>
        <end position="20"/>
    </location>
    <ligand>
        <name>ATP</name>
        <dbReference type="ChEBI" id="CHEBI:30616"/>
    </ligand>
</feature>
<evidence type="ECO:0000256" key="1">
    <source>
        <dbReference type="ARBA" id="ARBA00022598"/>
    </source>
</evidence>
<dbReference type="EC" id="6.3.4.-" evidence="3"/>
<dbReference type="InterPro" id="IPR008513">
    <property type="entry name" value="tRNA(Met)_cyd_acetate_ligase"/>
</dbReference>
<evidence type="ECO:0000256" key="3">
    <source>
        <dbReference type="HAMAP-Rule" id="MF_01539"/>
    </source>
</evidence>
<gene>
    <name evidence="3" type="primary">tmcAL</name>
    <name evidence="4" type="ORF">GC093_09625</name>
</gene>
<keyword evidence="3" id="KW-0963">Cytoplasm</keyword>
<keyword evidence="3" id="KW-0694">RNA-binding</keyword>
<comment type="subcellular location">
    <subcellularLocation>
        <location evidence="3">Cytoplasm</location>
    </subcellularLocation>
</comment>
<name>A0A972GML9_9BACL</name>